<dbReference type="EMBL" id="FOGT01000007">
    <property type="protein sequence ID" value="SES08436.1"/>
    <property type="molecule type" value="Genomic_DNA"/>
</dbReference>
<organism evidence="3 4">
    <name type="scientific">Salipaludibacillus aurantiacus</name>
    <dbReference type="NCBI Taxonomy" id="1601833"/>
    <lineage>
        <taxon>Bacteria</taxon>
        <taxon>Bacillati</taxon>
        <taxon>Bacillota</taxon>
        <taxon>Bacilli</taxon>
        <taxon>Bacillales</taxon>
        <taxon>Bacillaceae</taxon>
    </lineage>
</organism>
<reference evidence="4" key="1">
    <citation type="submission" date="2016-10" db="EMBL/GenBank/DDBJ databases">
        <authorList>
            <person name="Varghese N."/>
            <person name="Submissions S."/>
        </authorList>
    </citation>
    <scope>NUCLEOTIDE SEQUENCE [LARGE SCALE GENOMIC DNA]</scope>
    <source>
        <strain evidence="4">S9</strain>
    </source>
</reference>
<proteinExistence type="predicted"/>
<name>A0A1H9UG68_9BACI</name>
<evidence type="ECO:0000313" key="4">
    <source>
        <dbReference type="Proteomes" id="UP000198571"/>
    </source>
</evidence>
<dbReference type="Gene3D" id="2.40.260.10">
    <property type="entry name" value="Sortase"/>
    <property type="match status" value="1"/>
</dbReference>
<dbReference type="CDD" id="cd05827">
    <property type="entry name" value="Sortase_C"/>
    <property type="match status" value="1"/>
</dbReference>
<keyword evidence="1" id="KW-0378">Hydrolase</keyword>
<evidence type="ECO:0000313" key="3">
    <source>
        <dbReference type="EMBL" id="SES08436.1"/>
    </source>
</evidence>
<feature type="active site" description="Proton donor/acceptor" evidence="2">
    <location>
        <position position="144"/>
    </location>
</feature>
<dbReference type="AlphaFoldDB" id="A0A1H9UG68"/>
<dbReference type="InterPro" id="IPR042002">
    <property type="entry name" value="Sortase_C"/>
</dbReference>
<dbReference type="InterPro" id="IPR005754">
    <property type="entry name" value="Sortase"/>
</dbReference>
<dbReference type="OrthoDB" id="154054at2"/>
<dbReference type="InterPro" id="IPR023365">
    <property type="entry name" value="Sortase_dom-sf"/>
</dbReference>
<dbReference type="STRING" id="1601833.SAMN05518684_107196"/>
<feature type="active site" description="Acyl-thioester intermediate" evidence="2">
    <location>
        <position position="206"/>
    </location>
</feature>
<dbReference type="RefSeq" id="WP_093051631.1">
    <property type="nucleotide sequence ID" value="NZ_FOGT01000007.1"/>
</dbReference>
<dbReference type="Proteomes" id="UP000198571">
    <property type="component" value="Unassembled WGS sequence"/>
</dbReference>
<sequence length="226" mass="25734">MMKKKLGFLLLILGVLVLTYPHIAELINNHNLSRQSNDYLSKYEEPGYDSGQKLEEIRKCNDRLYSLANDFQDPFVDINNEGVTNCDLISDSEIFAVLEIPKLDLMLPIYLGASENNLSRGVSQVEGSSLPAGGENTHSLLAGHRGMATKEMFRHLDRLDLGDKFHIHLFDESLTYEINDTEVVYPWETDHLGIQDGKDLVTLFTCHPYRSNDQRLLVWGERYTGN</sequence>
<dbReference type="NCBIfam" id="NF033745">
    <property type="entry name" value="class_C_sortase"/>
    <property type="match status" value="1"/>
</dbReference>
<protein>
    <submittedName>
        <fullName evidence="3">Sortase A</fullName>
    </submittedName>
</protein>
<keyword evidence="4" id="KW-1185">Reference proteome</keyword>
<evidence type="ECO:0000256" key="2">
    <source>
        <dbReference type="PIRSR" id="PIRSR605754-1"/>
    </source>
</evidence>
<gene>
    <name evidence="3" type="ORF">SAMN05518684_107196</name>
</gene>
<accession>A0A1H9UG68</accession>
<dbReference type="Pfam" id="PF04203">
    <property type="entry name" value="Sortase"/>
    <property type="match status" value="1"/>
</dbReference>
<dbReference type="SUPFAM" id="SSF63817">
    <property type="entry name" value="Sortase"/>
    <property type="match status" value="1"/>
</dbReference>
<evidence type="ECO:0000256" key="1">
    <source>
        <dbReference type="ARBA" id="ARBA00022801"/>
    </source>
</evidence>
<dbReference type="NCBIfam" id="TIGR01076">
    <property type="entry name" value="sortase_fam"/>
    <property type="match status" value="1"/>
</dbReference>
<dbReference type="GO" id="GO:0016787">
    <property type="term" value="F:hydrolase activity"/>
    <property type="evidence" value="ECO:0007669"/>
    <property type="project" value="UniProtKB-KW"/>
</dbReference>